<evidence type="ECO:0000259" key="1">
    <source>
        <dbReference type="PROSITE" id="PS50181"/>
    </source>
</evidence>
<dbReference type="OrthoDB" id="612216at2759"/>
<dbReference type="InterPro" id="IPR050232">
    <property type="entry name" value="FBL13/AtMIF1-like"/>
</dbReference>
<keyword evidence="3" id="KW-1185">Reference proteome</keyword>
<accession>A0A1R3I239</accession>
<reference evidence="2 3" key="1">
    <citation type="submission" date="2013-09" db="EMBL/GenBank/DDBJ databases">
        <title>Corchorus capsularis genome sequencing.</title>
        <authorList>
            <person name="Alam M."/>
            <person name="Haque M.S."/>
            <person name="Islam M.S."/>
            <person name="Emdad E.M."/>
            <person name="Islam M.M."/>
            <person name="Ahmed B."/>
            <person name="Halim A."/>
            <person name="Hossen Q.M.M."/>
            <person name="Hossain M.Z."/>
            <person name="Ahmed R."/>
            <person name="Khan M.M."/>
            <person name="Islam R."/>
            <person name="Rashid M.M."/>
            <person name="Khan S.A."/>
            <person name="Rahman M.S."/>
            <person name="Alam M."/>
        </authorList>
    </citation>
    <scope>NUCLEOTIDE SEQUENCE [LARGE SCALE GENOMIC DNA]</scope>
    <source>
        <strain evidence="3">cv. CVL-1</strain>
        <tissue evidence="2">Whole seedling</tissue>
    </source>
</reference>
<gene>
    <name evidence="2" type="ORF">CCACVL1_15515</name>
</gene>
<sequence length="441" mass="50425">MDRRRNRNTNISRLSELPNHVLLKIIDLLPFREERIKIYTLSKRFHRLIYLAKIVQIDDGLVPDQQSIRDGVGFIDRFFDYQNNEAIDDFTVIFSRDHGDEELLKRVGEIWVRRALLRSVKFLYLHIDTTAQTQNNFFLPRSLFESTSLEVLVLEFVREAGNIVIQVPNRVSLTTLRHLKISGIRFEDGESLERLLTGCTVLQQLSMINCDLATQEIFRISQTSVETLEIAVNSRRNYEVNLPALLKVYILLTVPAQHMDDNYGVNFLRLFEHARTVRLEADGIPQLTNGFLGGTDEPVPVQLNWVELILVPTDHMDYTTYRWISLFLHFLPKLSRLDLNLEGLLLPDEFSGSQSLPPCLASGLQEVEIYTNISGQPVRTIVDYFLMNGAVLRSFIISTPDAAVKTELTAQVGFMKALMVSGECEIKVKLAGGGVYRRRSP</sequence>
<dbReference type="AlphaFoldDB" id="A0A1R3I239"/>
<dbReference type="SUPFAM" id="SSF52047">
    <property type="entry name" value="RNI-like"/>
    <property type="match status" value="1"/>
</dbReference>
<evidence type="ECO:0000313" key="3">
    <source>
        <dbReference type="Proteomes" id="UP000188268"/>
    </source>
</evidence>
<dbReference type="InterPro" id="IPR055411">
    <property type="entry name" value="LRR_FXL15/At3g58940/PEG3-like"/>
</dbReference>
<dbReference type="Gene3D" id="3.80.10.10">
    <property type="entry name" value="Ribonuclease Inhibitor"/>
    <property type="match status" value="1"/>
</dbReference>
<dbReference type="PANTHER" id="PTHR31900:SF30">
    <property type="entry name" value="SUPERFAMILY PROTEIN, PUTATIVE-RELATED"/>
    <property type="match status" value="1"/>
</dbReference>
<protein>
    <submittedName>
        <fullName evidence="2">F-box/LRR-repeat protein</fullName>
    </submittedName>
</protein>
<dbReference type="Pfam" id="PF24758">
    <property type="entry name" value="LRR_At5g56370"/>
    <property type="match status" value="1"/>
</dbReference>
<proteinExistence type="predicted"/>
<dbReference type="PANTHER" id="PTHR31900">
    <property type="entry name" value="F-BOX/RNI SUPERFAMILY PROTEIN-RELATED"/>
    <property type="match status" value="1"/>
</dbReference>
<dbReference type="PROSITE" id="PS50181">
    <property type="entry name" value="FBOX"/>
    <property type="match status" value="1"/>
</dbReference>
<dbReference type="InterPro" id="IPR001810">
    <property type="entry name" value="F-box_dom"/>
</dbReference>
<name>A0A1R3I239_COCAP</name>
<dbReference type="Proteomes" id="UP000188268">
    <property type="component" value="Unassembled WGS sequence"/>
</dbReference>
<dbReference type="EMBL" id="AWWV01010861">
    <property type="protein sequence ID" value="OMO76656.1"/>
    <property type="molecule type" value="Genomic_DNA"/>
</dbReference>
<evidence type="ECO:0000313" key="2">
    <source>
        <dbReference type="EMBL" id="OMO76656.1"/>
    </source>
</evidence>
<comment type="caution">
    <text evidence="2">The sequence shown here is derived from an EMBL/GenBank/DDBJ whole genome shotgun (WGS) entry which is preliminary data.</text>
</comment>
<organism evidence="2 3">
    <name type="scientific">Corchorus capsularis</name>
    <name type="common">Jute</name>
    <dbReference type="NCBI Taxonomy" id="210143"/>
    <lineage>
        <taxon>Eukaryota</taxon>
        <taxon>Viridiplantae</taxon>
        <taxon>Streptophyta</taxon>
        <taxon>Embryophyta</taxon>
        <taxon>Tracheophyta</taxon>
        <taxon>Spermatophyta</taxon>
        <taxon>Magnoliopsida</taxon>
        <taxon>eudicotyledons</taxon>
        <taxon>Gunneridae</taxon>
        <taxon>Pentapetalae</taxon>
        <taxon>rosids</taxon>
        <taxon>malvids</taxon>
        <taxon>Malvales</taxon>
        <taxon>Malvaceae</taxon>
        <taxon>Grewioideae</taxon>
        <taxon>Apeibeae</taxon>
        <taxon>Corchorus</taxon>
    </lineage>
</organism>
<dbReference type="InterPro" id="IPR032675">
    <property type="entry name" value="LRR_dom_sf"/>
</dbReference>
<dbReference type="Gramene" id="OMO76656">
    <property type="protein sequence ID" value="OMO76656"/>
    <property type="gene ID" value="CCACVL1_15515"/>
</dbReference>
<feature type="domain" description="F-box" evidence="1">
    <location>
        <begin position="11"/>
        <end position="49"/>
    </location>
</feature>